<dbReference type="EMBL" id="LLXJ01002846">
    <property type="protein sequence ID" value="PKB98046.1"/>
    <property type="molecule type" value="Genomic_DNA"/>
</dbReference>
<dbReference type="VEuPathDB" id="FungiDB:RhiirA1_459299"/>
<dbReference type="VEuPathDB" id="FungiDB:FUN_000691"/>
<dbReference type="AlphaFoldDB" id="A0A2I1FL05"/>
<organism evidence="2 3">
    <name type="scientific">Rhizophagus irregularis</name>
    <dbReference type="NCBI Taxonomy" id="588596"/>
    <lineage>
        <taxon>Eukaryota</taxon>
        <taxon>Fungi</taxon>
        <taxon>Fungi incertae sedis</taxon>
        <taxon>Mucoromycota</taxon>
        <taxon>Glomeromycotina</taxon>
        <taxon>Glomeromycetes</taxon>
        <taxon>Glomerales</taxon>
        <taxon>Glomeraceae</taxon>
        <taxon>Rhizophagus</taxon>
    </lineage>
</organism>
<reference evidence="2 3" key="2">
    <citation type="submission" date="2017-09" db="EMBL/GenBank/DDBJ databases">
        <title>Extensive intraspecific genome diversity in a model arbuscular mycorrhizal fungus.</title>
        <authorList>
            <person name="Chen E.C."/>
            <person name="Morin E."/>
            <person name="Beaudet D."/>
            <person name="Noel J."/>
            <person name="Ndikumana S."/>
            <person name="Charron P."/>
            <person name="St-Onge C."/>
            <person name="Giorgi J."/>
            <person name="Grigoriev I.V."/>
            <person name="Roux C."/>
            <person name="Martin F.M."/>
            <person name="Corradi N."/>
        </authorList>
    </citation>
    <scope>NUCLEOTIDE SEQUENCE [LARGE SCALE GENOMIC DNA]</scope>
    <source>
        <strain evidence="2 3">A5</strain>
    </source>
</reference>
<dbReference type="VEuPathDB" id="FungiDB:RhiirFUN_016948"/>
<gene>
    <name evidence="2" type="ORF">RhiirA5_432046</name>
</gene>
<evidence type="ECO:0000313" key="3">
    <source>
        <dbReference type="Proteomes" id="UP000232722"/>
    </source>
</evidence>
<dbReference type="Pfam" id="PF21039">
    <property type="entry name" value="CEP104_ZnF"/>
    <property type="match status" value="1"/>
</dbReference>
<feature type="domain" description="Centrosomal protein CEP104 Zn finger" evidence="1">
    <location>
        <begin position="33"/>
        <end position="89"/>
    </location>
</feature>
<comment type="caution">
    <text evidence="2">The sequence shown here is derived from an EMBL/GenBank/DDBJ whole genome shotgun (WGS) entry which is preliminary data.</text>
</comment>
<reference evidence="2 3" key="1">
    <citation type="submission" date="2016-04" db="EMBL/GenBank/DDBJ databases">
        <title>Genome analyses suggest a sexual origin of heterokaryosis in a supposedly ancient asexual fungus.</title>
        <authorList>
            <person name="Ropars J."/>
            <person name="Sedzielewska K."/>
            <person name="Noel J."/>
            <person name="Charron P."/>
            <person name="Farinelli L."/>
            <person name="Marton T."/>
            <person name="Kruger M."/>
            <person name="Pelin A."/>
            <person name="Brachmann A."/>
            <person name="Corradi N."/>
        </authorList>
    </citation>
    <scope>NUCLEOTIDE SEQUENCE [LARGE SCALE GENOMIC DNA]</scope>
    <source>
        <strain evidence="2 3">A5</strain>
    </source>
</reference>
<name>A0A2I1FL05_9GLOM</name>
<dbReference type="Proteomes" id="UP000232722">
    <property type="component" value="Unassembled WGS sequence"/>
</dbReference>
<accession>A0A2I1FL05</accession>
<evidence type="ECO:0000259" key="1">
    <source>
        <dbReference type="Pfam" id="PF21039"/>
    </source>
</evidence>
<protein>
    <recommendedName>
        <fullName evidence="1">Centrosomal protein CEP104 Zn finger domain-containing protein</fullName>
    </recommendedName>
</protein>
<dbReference type="OrthoDB" id="66599at2759"/>
<sequence>MSNTSHRMNIKSNNWEDQDSGTYEVMLKSEKIEINKFVKQCPCCREVMEVDEYLEHMAKQSCIAIQNDAIHCPLCKIIVEPTIEQGWKSNRRNSRLLIAFGSYLEPQ</sequence>
<dbReference type="InterPro" id="IPR048738">
    <property type="entry name" value="CEP104_Znf"/>
</dbReference>
<proteinExistence type="predicted"/>
<evidence type="ECO:0000313" key="2">
    <source>
        <dbReference type="EMBL" id="PKB98046.1"/>
    </source>
</evidence>